<reference evidence="1 2" key="1">
    <citation type="journal article" date="2022" name="bioRxiv">
        <title>The genome of the oomycete Peronosclerospora sorghi, a cosmopolitan pathogen of maize and sorghum, is inflated with dispersed pseudogenes.</title>
        <authorList>
            <person name="Fletcher K."/>
            <person name="Martin F."/>
            <person name="Isakeit T."/>
            <person name="Cavanaugh K."/>
            <person name="Magill C."/>
            <person name="Michelmore R."/>
        </authorList>
    </citation>
    <scope>NUCLEOTIDE SEQUENCE [LARGE SCALE GENOMIC DNA]</scope>
    <source>
        <strain evidence="1">P6</strain>
    </source>
</reference>
<accession>A0ACC0VP45</accession>
<sequence length="341" mass="37848">MFIPTLENQASDEQQAKWLPLARNFKLLGKCSQTECGHGSNVQGIETVATYDKATQEVVLDSPIVTSQKWWPGGLGKTASHAIVNARLYLEGKDVGVQAVLVQIRSMNDHQPLPGIEVGVLVQRLAFNAVDNEYYPHPSREYADAYAKVLPDGTFVKPKSDKLVYLTMVQVRAYLINVLATNIGAATTICTRFSAARVQGRTPDNKGDFQVLDYQNQEYKLFPLLAISYSLAKMHDSALGVIHNGGSSFGAKLVELHASRRVLRLELPKNLPSIMRRSLFAVQQPGVQFCNVVGSITYEGTFDVLVKPHARYLLKNAGIYTSERGINEVFEPGKELKKKRR</sequence>
<keyword evidence="2" id="KW-1185">Reference proteome</keyword>
<name>A0ACC0VP45_9STRA</name>
<dbReference type="EMBL" id="CM047587">
    <property type="protein sequence ID" value="KAI9908102.1"/>
    <property type="molecule type" value="Genomic_DNA"/>
</dbReference>
<comment type="caution">
    <text evidence="1">The sequence shown here is derived from an EMBL/GenBank/DDBJ whole genome shotgun (WGS) entry which is preliminary data.</text>
</comment>
<protein>
    <submittedName>
        <fullName evidence="1">Uncharacterized protein</fullName>
    </submittedName>
</protein>
<proteinExistence type="predicted"/>
<gene>
    <name evidence="1" type="ORF">PsorP6_003155</name>
</gene>
<evidence type="ECO:0000313" key="2">
    <source>
        <dbReference type="Proteomes" id="UP001163321"/>
    </source>
</evidence>
<organism evidence="1 2">
    <name type="scientific">Peronosclerospora sorghi</name>
    <dbReference type="NCBI Taxonomy" id="230839"/>
    <lineage>
        <taxon>Eukaryota</taxon>
        <taxon>Sar</taxon>
        <taxon>Stramenopiles</taxon>
        <taxon>Oomycota</taxon>
        <taxon>Peronosporomycetes</taxon>
        <taxon>Peronosporales</taxon>
        <taxon>Peronosporaceae</taxon>
        <taxon>Peronosclerospora</taxon>
    </lineage>
</organism>
<dbReference type="Proteomes" id="UP001163321">
    <property type="component" value="Chromosome 8"/>
</dbReference>
<evidence type="ECO:0000313" key="1">
    <source>
        <dbReference type="EMBL" id="KAI9908102.1"/>
    </source>
</evidence>